<dbReference type="InterPro" id="IPR011051">
    <property type="entry name" value="RmlC_Cupin_sf"/>
</dbReference>
<dbReference type="Proteomes" id="UP000727456">
    <property type="component" value="Unassembled WGS sequence"/>
</dbReference>
<feature type="signal peptide" evidence="1">
    <location>
        <begin position="1"/>
        <end position="17"/>
    </location>
</feature>
<evidence type="ECO:0000313" key="3">
    <source>
        <dbReference type="EMBL" id="NIJ08871.1"/>
    </source>
</evidence>
<dbReference type="CDD" id="cd06989">
    <property type="entry name" value="cupin_DRT102"/>
    <property type="match status" value="1"/>
</dbReference>
<dbReference type="SUPFAM" id="SSF51182">
    <property type="entry name" value="RmlC-like cupins"/>
    <property type="match status" value="1"/>
</dbReference>
<keyword evidence="4" id="KW-1185">Reference proteome</keyword>
<dbReference type="RefSeq" id="WP_167073942.1">
    <property type="nucleotide sequence ID" value="NZ_JAAOZC010000006.1"/>
</dbReference>
<evidence type="ECO:0000313" key="4">
    <source>
        <dbReference type="Proteomes" id="UP000727456"/>
    </source>
</evidence>
<name>A0ABX0TTT9_9SPHN</name>
<comment type="caution">
    <text evidence="3">The sequence shown here is derived from an EMBL/GenBank/DDBJ whole genome shotgun (WGS) entry which is preliminary data.</text>
</comment>
<feature type="chain" id="PRO_5045657238" evidence="1">
    <location>
        <begin position="18"/>
        <end position="153"/>
    </location>
</feature>
<reference evidence="3 4" key="1">
    <citation type="submission" date="2020-03" db="EMBL/GenBank/DDBJ databases">
        <title>Genomic Encyclopedia of Type Strains, Phase III (KMG-III): the genomes of soil and plant-associated and newly described type strains.</title>
        <authorList>
            <person name="Whitman W."/>
        </authorList>
    </citation>
    <scope>NUCLEOTIDE SEQUENCE [LARGE SCALE GENOMIC DNA]</scope>
    <source>
        <strain evidence="3 4">CECT 8804</strain>
    </source>
</reference>
<dbReference type="InterPro" id="IPR025979">
    <property type="entry name" value="ChrR-like_cupin_dom"/>
</dbReference>
<dbReference type="EMBL" id="JAAOZC010000006">
    <property type="protein sequence ID" value="NIJ08871.1"/>
    <property type="molecule type" value="Genomic_DNA"/>
</dbReference>
<gene>
    <name evidence="3" type="ORF">FHS31_002495</name>
</gene>
<accession>A0ABX0TTT9</accession>
<dbReference type="Pfam" id="PF12973">
    <property type="entry name" value="Cupin_7"/>
    <property type="match status" value="1"/>
</dbReference>
<dbReference type="Gene3D" id="2.60.120.10">
    <property type="entry name" value="Jelly Rolls"/>
    <property type="match status" value="1"/>
</dbReference>
<sequence>MWKALAYVALFSTASHAGPTDKVAGWTADTIPWQSAAPNGTKFALLEGNREKAYTAFSYAFYIPASVWDSPHYHSATARVFVAKGTLKIGYGTVTNRGQAKSYPAGSYVIVPAGTVHFDGSDEDTIIIGTAIGPWTTTYLDGSSPASAGTPSR</sequence>
<dbReference type="InterPro" id="IPR014710">
    <property type="entry name" value="RmlC-like_jellyroll"/>
</dbReference>
<keyword evidence="1" id="KW-0732">Signal</keyword>
<evidence type="ECO:0000256" key="1">
    <source>
        <dbReference type="SAM" id="SignalP"/>
    </source>
</evidence>
<evidence type="ECO:0000259" key="2">
    <source>
        <dbReference type="Pfam" id="PF12973"/>
    </source>
</evidence>
<organism evidence="3 4">
    <name type="scientific">Sphingomonas vulcanisoli</name>
    <dbReference type="NCBI Taxonomy" id="1658060"/>
    <lineage>
        <taxon>Bacteria</taxon>
        <taxon>Pseudomonadati</taxon>
        <taxon>Pseudomonadota</taxon>
        <taxon>Alphaproteobacteria</taxon>
        <taxon>Sphingomonadales</taxon>
        <taxon>Sphingomonadaceae</taxon>
        <taxon>Sphingomonas</taxon>
    </lineage>
</organism>
<proteinExistence type="predicted"/>
<protein>
    <submittedName>
        <fullName evidence="3">Quercetin dioxygenase-like cupin family protein</fullName>
    </submittedName>
</protein>
<feature type="domain" description="ChrR-like cupin" evidence="2">
    <location>
        <begin position="27"/>
        <end position="134"/>
    </location>
</feature>